<sequence length="505" mass="56613">MLPTSISSNSNKVLQTRKVDATPYASALIEGHRDFGYNLETALADIIDNSISANASEVKLVAETTSETPWLAIIDDGCGMTEHDLVEAMRLGAKNPTSMRTPRDLGRFGLGMKSASFSQCRCLTVMTRHRDALACAQWNLDRIARENDWTLELIDDPDPLGRSYLLASSGTVVFWDNLDRMMGGHADDPVKRTATLNSELSRAERHLRLVFHRFLEGNNPRLKLFLNGRRLTPIDPMAKDSTSGQWDPPDEIVLEQGVVKVRCRTLPHHKMVSKEQWNELGGPEGHLKSQGLYVYREDRLIIAGSWLGLAKQTELTKLCRISVDIPNTMDADWKIDVKKASAQLPPVVRERLKKVIERFVGTSKRTYQRRGQKLVDETRLPVWNRVLKDGHVIFRPNLEHPVFQTFSAQLPEELHIDFQRCLRLIGSSLPIETLHAELVGNAEAVVADAADKADLELLVRAIGEALTAGGASPESLSEIMQSHQLLRDNWAAAEPIIKEFIREIS</sequence>
<keyword evidence="1" id="KW-0547">Nucleotide-binding</keyword>
<name>A0ABW4JWB5_9HYPH</name>
<keyword evidence="2" id="KW-1185">Reference proteome</keyword>
<dbReference type="SUPFAM" id="SSF55874">
    <property type="entry name" value="ATPase domain of HSP90 chaperone/DNA topoisomerase II/histidine kinase"/>
    <property type="match status" value="1"/>
</dbReference>
<dbReference type="RefSeq" id="WP_149891251.1">
    <property type="nucleotide sequence ID" value="NZ_JBHUFA010000001.1"/>
</dbReference>
<dbReference type="InterPro" id="IPR036890">
    <property type="entry name" value="HATPase_C_sf"/>
</dbReference>
<reference evidence="2" key="1">
    <citation type="journal article" date="2019" name="Int. J. Syst. Evol. Microbiol.">
        <title>The Global Catalogue of Microorganisms (GCM) 10K type strain sequencing project: providing services to taxonomists for standard genome sequencing and annotation.</title>
        <authorList>
            <consortium name="The Broad Institute Genomics Platform"/>
            <consortium name="The Broad Institute Genome Sequencing Center for Infectious Disease"/>
            <person name="Wu L."/>
            <person name="Ma J."/>
        </authorList>
    </citation>
    <scope>NUCLEOTIDE SEQUENCE [LARGE SCALE GENOMIC DNA]</scope>
    <source>
        <strain evidence="2">JCM 3369</strain>
    </source>
</reference>
<accession>A0ABW4JWB5</accession>
<gene>
    <name evidence="1" type="ORF">ACFSC7_05480</name>
</gene>
<comment type="caution">
    <text evidence="1">The sequence shown here is derived from an EMBL/GenBank/DDBJ whole genome shotgun (WGS) entry which is preliminary data.</text>
</comment>
<proteinExistence type="predicted"/>
<evidence type="ECO:0000313" key="1">
    <source>
        <dbReference type="EMBL" id="MFD1694958.1"/>
    </source>
</evidence>
<keyword evidence="1" id="KW-0067">ATP-binding</keyword>
<evidence type="ECO:0000313" key="2">
    <source>
        <dbReference type="Proteomes" id="UP001597327"/>
    </source>
</evidence>
<protein>
    <submittedName>
        <fullName evidence="1">ATP-binding protein</fullName>
    </submittedName>
</protein>
<organism evidence="1 2">
    <name type="scientific">Roseibium aestuarii</name>
    <dbReference type="NCBI Taxonomy" id="2600299"/>
    <lineage>
        <taxon>Bacteria</taxon>
        <taxon>Pseudomonadati</taxon>
        <taxon>Pseudomonadota</taxon>
        <taxon>Alphaproteobacteria</taxon>
        <taxon>Hyphomicrobiales</taxon>
        <taxon>Stappiaceae</taxon>
        <taxon>Roseibium</taxon>
    </lineage>
</organism>
<dbReference type="Pfam" id="PF13589">
    <property type="entry name" value="HATPase_c_3"/>
    <property type="match status" value="1"/>
</dbReference>
<dbReference type="GO" id="GO:0005524">
    <property type="term" value="F:ATP binding"/>
    <property type="evidence" value="ECO:0007669"/>
    <property type="project" value="UniProtKB-KW"/>
</dbReference>
<dbReference type="Proteomes" id="UP001597327">
    <property type="component" value="Unassembled WGS sequence"/>
</dbReference>
<dbReference type="EMBL" id="JBHUFA010000001">
    <property type="protein sequence ID" value="MFD1694958.1"/>
    <property type="molecule type" value="Genomic_DNA"/>
</dbReference>
<dbReference type="Gene3D" id="3.30.565.10">
    <property type="entry name" value="Histidine kinase-like ATPase, C-terminal domain"/>
    <property type="match status" value="1"/>
</dbReference>